<dbReference type="EMBL" id="NSLJ01000006">
    <property type="protein sequence ID" value="PDP44518.1"/>
    <property type="molecule type" value="Genomic_DNA"/>
</dbReference>
<dbReference type="AlphaFoldDB" id="A0A2A6EAN3"/>
<gene>
    <name evidence="1" type="ORF">CLI86_03545</name>
</gene>
<reference evidence="1 2" key="1">
    <citation type="submission" date="2017-09" db="EMBL/GenBank/DDBJ databases">
        <title>Phase variable restriction modification systems are present in the genome sequences of periodontal pathogens Prevotella intermedia, Tannerella forsythia and Porphyromonas gingivalis.</title>
        <authorList>
            <person name="Haigh R.D."/>
            <person name="Crawford L."/>
            <person name="Ralph J."/>
            <person name="Wanford J."/>
            <person name="Vartoukian S.R."/>
            <person name="Hijazib K."/>
            <person name="Wade W."/>
            <person name="Oggioni M.R."/>
        </authorList>
    </citation>
    <scope>NUCLEOTIDE SEQUENCE [LARGE SCALE GENOMIC DNA]</scope>
    <source>
        <strain evidence="1 2">WW11663</strain>
    </source>
</reference>
<protein>
    <submittedName>
        <fullName evidence="1">Uncharacterized protein</fullName>
    </submittedName>
</protein>
<evidence type="ECO:0000313" key="2">
    <source>
        <dbReference type="Proteomes" id="UP000219259"/>
    </source>
</evidence>
<dbReference type="Proteomes" id="UP000219259">
    <property type="component" value="Unassembled WGS sequence"/>
</dbReference>
<evidence type="ECO:0000313" key="1">
    <source>
        <dbReference type="EMBL" id="PDP44518.1"/>
    </source>
</evidence>
<comment type="caution">
    <text evidence="1">The sequence shown here is derived from an EMBL/GenBank/DDBJ whole genome shotgun (WGS) entry which is preliminary data.</text>
</comment>
<name>A0A2A6EAN3_TANFO</name>
<organism evidence="1 2">
    <name type="scientific">Tannerella forsythia</name>
    <name type="common">Bacteroides forsythus</name>
    <dbReference type="NCBI Taxonomy" id="28112"/>
    <lineage>
        <taxon>Bacteria</taxon>
        <taxon>Pseudomonadati</taxon>
        <taxon>Bacteroidota</taxon>
        <taxon>Bacteroidia</taxon>
        <taxon>Bacteroidales</taxon>
        <taxon>Tannerellaceae</taxon>
        <taxon>Tannerella</taxon>
    </lineage>
</organism>
<proteinExistence type="predicted"/>
<accession>A0A2A6EAN3</accession>
<sequence length="173" mass="20318">MTFCIGGGRITKHNEQMKTFFKTTFLLLLTLVLLIRCGGSEPKHFSYTYVLESTRTYRLSLSIDSERHYVVEKQNIRFEQYEPYHAEGTLTDGEYARFKSLLAKSKLFDMNDSYGFEKEPDQPVADMIYQIACQADGREKFISIRHTETMTFSRHFTELLKYTNEFISNQVKE</sequence>